<reference evidence="2 3" key="1">
    <citation type="journal article" date="2015" name="Nature">
        <title>rRNA introns, odd ribosomes, and small enigmatic genomes across a large radiation of phyla.</title>
        <authorList>
            <person name="Brown C.T."/>
            <person name="Hug L.A."/>
            <person name="Thomas B.C."/>
            <person name="Sharon I."/>
            <person name="Castelle C.J."/>
            <person name="Singh A."/>
            <person name="Wilkins M.J."/>
            <person name="Williams K.H."/>
            <person name="Banfield J.F."/>
        </authorList>
    </citation>
    <scope>NUCLEOTIDE SEQUENCE [LARGE SCALE GENOMIC DNA]</scope>
</reference>
<evidence type="ECO:0000313" key="3">
    <source>
        <dbReference type="Proteomes" id="UP000186383"/>
    </source>
</evidence>
<name>A0A0G0CXB6_9BACT</name>
<sequence length="208" mass="23125">MGKLNKKIKDNRGMTYVELIVVLSIFSVMTSVILFNYNAFQAKVDIKVLANDIAIKIVEAQKSALSGKLSLRTHGAISDWKPSYGVYFDLSTSDSKKKFVYFTDSNQDKDYAPSCPGVDNTEDECIDEITITKNNFISDFTVFYENDSSAVSLNNDLTITFTRPDSGVIIKSTMPFVFTVSYVQITISSVSGITAKIKIYPSGRIQIN</sequence>
<evidence type="ECO:0000256" key="1">
    <source>
        <dbReference type="SAM" id="Phobius"/>
    </source>
</evidence>
<gene>
    <name evidence="2" type="ORF">UR88_C0009G0005</name>
</gene>
<comment type="caution">
    <text evidence="2">The sequence shown here is derived from an EMBL/GenBank/DDBJ whole genome shotgun (WGS) entry which is preliminary data.</text>
</comment>
<dbReference type="InterPro" id="IPR045584">
    <property type="entry name" value="Pilin-like"/>
</dbReference>
<keyword evidence="1" id="KW-0472">Membrane</keyword>
<dbReference type="Proteomes" id="UP000186383">
    <property type="component" value="Unassembled WGS sequence"/>
</dbReference>
<evidence type="ECO:0000313" key="2">
    <source>
        <dbReference type="EMBL" id="KKP85723.1"/>
    </source>
</evidence>
<dbReference type="NCBIfam" id="TIGR02532">
    <property type="entry name" value="IV_pilin_GFxxxE"/>
    <property type="match status" value="1"/>
</dbReference>
<organism evidence="2 3">
    <name type="scientific">Candidatus Nomurabacteria bacterium GW2011_GWA1_35_8</name>
    <dbReference type="NCBI Taxonomy" id="1618727"/>
    <lineage>
        <taxon>Bacteria</taxon>
        <taxon>Candidatus Nomuraibacteriota</taxon>
    </lineage>
</organism>
<dbReference type="EMBL" id="LBQW01000009">
    <property type="protein sequence ID" value="KKP85723.1"/>
    <property type="molecule type" value="Genomic_DNA"/>
</dbReference>
<proteinExistence type="predicted"/>
<keyword evidence="1" id="KW-0812">Transmembrane</keyword>
<feature type="transmembrane region" description="Helical" evidence="1">
    <location>
        <begin position="16"/>
        <end position="37"/>
    </location>
</feature>
<dbReference type="InterPro" id="IPR012902">
    <property type="entry name" value="N_methyl_site"/>
</dbReference>
<accession>A0A0G0CXB6</accession>
<dbReference type="SUPFAM" id="SSF54523">
    <property type="entry name" value="Pili subunits"/>
    <property type="match status" value="1"/>
</dbReference>
<keyword evidence="1" id="KW-1133">Transmembrane helix</keyword>
<dbReference type="AlphaFoldDB" id="A0A0G0CXB6"/>
<protein>
    <submittedName>
        <fullName evidence="2">Uncharacterized protein</fullName>
    </submittedName>
</protein>